<name>A0ABU8M3N3_9PSEU</name>
<dbReference type="PANTHER" id="PTHR12993:SF28">
    <property type="entry name" value="LMBE FAMILY PROTEIN"/>
    <property type="match status" value="1"/>
</dbReference>
<accession>A0ABU8M3N3</accession>
<dbReference type="Pfam" id="PF02585">
    <property type="entry name" value="PIG-L"/>
    <property type="match status" value="1"/>
</dbReference>
<comment type="caution">
    <text evidence="2">The sequence shown here is derived from an EMBL/GenBank/DDBJ whole genome shotgun (WGS) entry which is preliminary data.</text>
</comment>
<dbReference type="InterPro" id="IPR024078">
    <property type="entry name" value="LmbE-like_dom_sf"/>
</dbReference>
<evidence type="ECO:0000313" key="2">
    <source>
        <dbReference type="EMBL" id="MEJ2861433.1"/>
    </source>
</evidence>
<reference evidence="2 3" key="1">
    <citation type="submission" date="2024-03" db="EMBL/GenBank/DDBJ databases">
        <title>Actinomycetospora sp. OC33-EN07, a novel actinomycete isolated from wild orchid (Aerides multiflora).</title>
        <authorList>
            <person name="Suriyachadkun C."/>
        </authorList>
    </citation>
    <scope>NUCLEOTIDE SEQUENCE [LARGE SCALE GENOMIC DNA]</scope>
    <source>
        <strain evidence="2 3">OC33-EN07</strain>
    </source>
</reference>
<protein>
    <submittedName>
        <fullName evidence="2">PIG-L deacetylase family protein</fullName>
    </submittedName>
</protein>
<dbReference type="SUPFAM" id="SSF102588">
    <property type="entry name" value="LmbE-like"/>
    <property type="match status" value="1"/>
</dbReference>
<gene>
    <name evidence="2" type="ORF">WCD58_09710</name>
</gene>
<dbReference type="RefSeq" id="WP_337702109.1">
    <property type="nucleotide sequence ID" value="NZ_JBBEGM010000003.1"/>
</dbReference>
<organism evidence="2 3">
    <name type="scientific">Actinomycetospora flava</name>
    <dbReference type="NCBI Taxonomy" id="3129232"/>
    <lineage>
        <taxon>Bacteria</taxon>
        <taxon>Bacillati</taxon>
        <taxon>Actinomycetota</taxon>
        <taxon>Actinomycetes</taxon>
        <taxon>Pseudonocardiales</taxon>
        <taxon>Pseudonocardiaceae</taxon>
        <taxon>Actinomycetospora</taxon>
    </lineage>
</organism>
<evidence type="ECO:0000313" key="3">
    <source>
        <dbReference type="Proteomes" id="UP001369736"/>
    </source>
</evidence>
<keyword evidence="3" id="KW-1185">Reference proteome</keyword>
<dbReference type="Gene3D" id="3.40.50.10320">
    <property type="entry name" value="LmbE-like"/>
    <property type="match status" value="1"/>
</dbReference>
<dbReference type="EMBL" id="JBBEGM010000003">
    <property type="protein sequence ID" value="MEJ2861433.1"/>
    <property type="molecule type" value="Genomic_DNA"/>
</dbReference>
<evidence type="ECO:0000256" key="1">
    <source>
        <dbReference type="ARBA" id="ARBA00022833"/>
    </source>
</evidence>
<dbReference type="InterPro" id="IPR003737">
    <property type="entry name" value="GlcNAc_PI_deacetylase-related"/>
</dbReference>
<sequence>MSTDLPALPDDFARVLAVAAHPDDLEYGPAAAVASWTASGRAVSYVLVTRGEAGIATMPPGEAAAVREQEERASAAAVGVHDVRFLDHRDGVVVEGLDLRRDLAREIRRARPELVVVNSHHETFGPGVWNSADHRAVGRATIDAAGDAGNRWIFPELVEEGFEPWDGVKRVAVAASTQPTHELEVTGHLDAAIASLSEHRAYLAALDPRPVAEQAREVVLMTTGGDDGRARVRFEVFG</sequence>
<keyword evidence="1" id="KW-0862">Zinc</keyword>
<dbReference type="Proteomes" id="UP001369736">
    <property type="component" value="Unassembled WGS sequence"/>
</dbReference>
<dbReference type="PANTHER" id="PTHR12993">
    <property type="entry name" value="N-ACETYLGLUCOSAMINYL-PHOSPHATIDYLINOSITOL DE-N-ACETYLASE-RELATED"/>
    <property type="match status" value="1"/>
</dbReference>
<proteinExistence type="predicted"/>